<organism evidence="1 2">
    <name type="scientific">Lupinus albus</name>
    <name type="common">White lupine</name>
    <name type="synonym">Lupinus termis</name>
    <dbReference type="NCBI Taxonomy" id="3870"/>
    <lineage>
        <taxon>Eukaryota</taxon>
        <taxon>Viridiplantae</taxon>
        <taxon>Streptophyta</taxon>
        <taxon>Embryophyta</taxon>
        <taxon>Tracheophyta</taxon>
        <taxon>Spermatophyta</taxon>
        <taxon>Magnoliopsida</taxon>
        <taxon>eudicotyledons</taxon>
        <taxon>Gunneridae</taxon>
        <taxon>Pentapetalae</taxon>
        <taxon>rosids</taxon>
        <taxon>fabids</taxon>
        <taxon>Fabales</taxon>
        <taxon>Fabaceae</taxon>
        <taxon>Papilionoideae</taxon>
        <taxon>50 kb inversion clade</taxon>
        <taxon>genistoids sensu lato</taxon>
        <taxon>core genistoids</taxon>
        <taxon>Genisteae</taxon>
        <taxon>Lupinus</taxon>
    </lineage>
</organism>
<reference evidence="2" key="1">
    <citation type="journal article" date="2020" name="Nat. Commun.">
        <title>Genome sequence of the cluster root forming white lupin.</title>
        <authorList>
            <person name="Hufnagel B."/>
            <person name="Marques A."/>
            <person name="Soriano A."/>
            <person name="Marques L."/>
            <person name="Divol F."/>
            <person name="Doumas P."/>
            <person name="Sallet E."/>
            <person name="Mancinotti D."/>
            <person name="Carrere S."/>
            <person name="Marande W."/>
            <person name="Arribat S."/>
            <person name="Keller J."/>
            <person name="Huneau C."/>
            <person name="Blein T."/>
            <person name="Aime D."/>
            <person name="Laguerre M."/>
            <person name="Taylor J."/>
            <person name="Schubert V."/>
            <person name="Nelson M."/>
            <person name="Geu-Flores F."/>
            <person name="Crespi M."/>
            <person name="Gallardo-Guerrero K."/>
            <person name="Delaux P.-M."/>
            <person name="Salse J."/>
            <person name="Berges H."/>
            <person name="Guyot R."/>
            <person name="Gouzy J."/>
            <person name="Peret B."/>
        </authorList>
    </citation>
    <scope>NUCLEOTIDE SEQUENCE [LARGE SCALE GENOMIC DNA]</scope>
    <source>
        <strain evidence="2">cv. Amiga</strain>
    </source>
</reference>
<dbReference type="Proteomes" id="UP000447434">
    <property type="component" value="Chromosome 13"/>
</dbReference>
<comment type="caution">
    <text evidence="1">The sequence shown here is derived from an EMBL/GenBank/DDBJ whole genome shotgun (WGS) entry which is preliminary data.</text>
</comment>
<evidence type="ECO:0000313" key="1">
    <source>
        <dbReference type="EMBL" id="KAE9601317.1"/>
    </source>
</evidence>
<keyword evidence="2" id="KW-1185">Reference proteome</keyword>
<accession>A0A6A4PIK6</accession>
<protein>
    <submittedName>
        <fullName evidence="1">Uncharacterized protein</fullName>
    </submittedName>
</protein>
<name>A0A6A4PIK6_LUPAL</name>
<evidence type="ECO:0000313" key="2">
    <source>
        <dbReference type="Proteomes" id="UP000447434"/>
    </source>
</evidence>
<gene>
    <name evidence="1" type="ORF">Lalb_Chr13g0296511</name>
</gene>
<dbReference type="AlphaFoldDB" id="A0A6A4PIK6"/>
<dbReference type="EMBL" id="WOCE01000013">
    <property type="protein sequence ID" value="KAE9601317.1"/>
    <property type="molecule type" value="Genomic_DNA"/>
</dbReference>
<proteinExistence type="predicted"/>
<sequence>MRVHVRLFFIFESKIYSFQQHRYLGKDLEGDEDDSKNTSHINFLNHIIGFLSTFSDSEGTNISIFYEYAMMLLTCPKKSVFITLH</sequence>